<organism evidence="7 8">
    <name type="scientific">Filobasidium floriforme</name>
    <dbReference type="NCBI Taxonomy" id="5210"/>
    <lineage>
        <taxon>Eukaryota</taxon>
        <taxon>Fungi</taxon>
        <taxon>Dikarya</taxon>
        <taxon>Basidiomycota</taxon>
        <taxon>Agaricomycotina</taxon>
        <taxon>Tremellomycetes</taxon>
        <taxon>Filobasidiales</taxon>
        <taxon>Filobasidiaceae</taxon>
        <taxon>Filobasidium</taxon>
    </lineage>
</organism>
<evidence type="ECO:0000313" key="8">
    <source>
        <dbReference type="Proteomes" id="UP000812966"/>
    </source>
</evidence>
<keyword evidence="8" id="KW-1185">Reference proteome</keyword>
<feature type="chain" id="PRO_5035498619" description="triacylglycerol lipase" evidence="6">
    <location>
        <begin position="17"/>
        <end position="442"/>
    </location>
</feature>
<dbReference type="Gene3D" id="3.40.50.1820">
    <property type="entry name" value="alpha/beta hydrolase"/>
    <property type="match status" value="1"/>
</dbReference>
<dbReference type="PANTHER" id="PTHR34853">
    <property type="match status" value="1"/>
</dbReference>
<dbReference type="Gene3D" id="1.10.260.130">
    <property type="match status" value="1"/>
</dbReference>
<dbReference type="OrthoDB" id="2373480at2759"/>
<evidence type="ECO:0000256" key="6">
    <source>
        <dbReference type="PIRNR" id="PIRNR029171"/>
    </source>
</evidence>
<dbReference type="Pfam" id="PF03583">
    <property type="entry name" value="LIP"/>
    <property type="match status" value="1"/>
</dbReference>
<evidence type="ECO:0000256" key="2">
    <source>
        <dbReference type="ARBA" id="ARBA00013279"/>
    </source>
</evidence>
<gene>
    <name evidence="7" type="ORF">FFLO_00338</name>
</gene>
<accession>A0A8K0JSE5</accession>
<evidence type="ECO:0000256" key="3">
    <source>
        <dbReference type="ARBA" id="ARBA00022801"/>
    </source>
</evidence>
<evidence type="ECO:0000256" key="5">
    <source>
        <dbReference type="ARBA" id="ARBA00023098"/>
    </source>
</evidence>
<dbReference type="EC" id="3.1.1.3" evidence="2"/>
<proteinExistence type="inferred from homology"/>
<keyword evidence="6" id="KW-0732">Signal</keyword>
<sequence length="442" mass="46327">MKLFIFLSSLLAIATAAPLVDRALPPSLDPFYDPPSGWESQPVGSILKTRSVVTATASIVANLAIDGTQLLYRTAGPAGEALSTVVTILRPAGAKKDRLLAYTFAEDSNARKCAPSYNLQFASVPTNLITTVENFLVQAALAQGWTVTVPDYQGPNSAFIAGQLEGRAVLDGIRATLKYPNLNLNNPKIAVWGYSGGAAAAGWTGALQPSYAPELNMIGVAQGGTPAYLPGTARFIDGTALAGLAFGALAGMGSAYPAFETRIQELLTSQGKQEIVRVRERCATDNIFAYAGQKILETYVTTGTAALDDPIIKPILDQQTMGAPSTPRVPVYVYHAANDDVVPYADVPGMVDSWCNDGATVEFVTDVAPSTNHFAMEILHFPAVLDWLKGRFDGTINPSGCSRKEISQSLLGSTTLAESVGGNSAAAAVNAANAALQASPLA</sequence>
<dbReference type="PIRSF" id="PIRSF029171">
    <property type="entry name" value="Esterase_LipA"/>
    <property type="match status" value="1"/>
</dbReference>
<dbReference type="SUPFAM" id="SSF53474">
    <property type="entry name" value="alpha/beta-Hydrolases"/>
    <property type="match status" value="1"/>
</dbReference>
<comment type="caution">
    <text evidence="7">The sequence shown here is derived from an EMBL/GenBank/DDBJ whole genome shotgun (WGS) entry which is preliminary data.</text>
</comment>
<keyword evidence="3" id="KW-0378">Hydrolase</keyword>
<keyword evidence="5" id="KW-0443">Lipid metabolism</keyword>
<dbReference type="Proteomes" id="UP000812966">
    <property type="component" value="Unassembled WGS sequence"/>
</dbReference>
<name>A0A8K0JSE5_9TREE</name>
<dbReference type="GO" id="GO:0016042">
    <property type="term" value="P:lipid catabolic process"/>
    <property type="evidence" value="ECO:0007669"/>
    <property type="project" value="UniProtKB-UniRule"/>
</dbReference>
<keyword evidence="4" id="KW-0442">Lipid degradation</keyword>
<protein>
    <recommendedName>
        <fullName evidence="2">triacylglycerol lipase</fullName>
        <ecNumber evidence="2">3.1.1.3</ecNumber>
    </recommendedName>
</protein>
<dbReference type="InterPro" id="IPR029058">
    <property type="entry name" value="AB_hydrolase_fold"/>
</dbReference>
<dbReference type="InterPro" id="IPR005152">
    <property type="entry name" value="Lipase_secreted"/>
</dbReference>
<dbReference type="AlphaFoldDB" id="A0A8K0JSE5"/>
<reference evidence="7" key="1">
    <citation type="submission" date="2020-04" db="EMBL/GenBank/DDBJ databases">
        <title>Analysis of mating type loci in Filobasidium floriforme.</title>
        <authorList>
            <person name="Nowrousian M."/>
        </authorList>
    </citation>
    <scope>NUCLEOTIDE SEQUENCE</scope>
    <source>
        <strain evidence="7">CBS 6242</strain>
    </source>
</reference>
<comment type="similarity">
    <text evidence="6">Belongs to the AB hydrolase superfamily. Lipase family.</text>
</comment>
<evidence type="ECO:0000256" key="1">
    <source>
        <dbReference type="ARBA" id="ARBA00001024"/>
    </source>
</evidence>
<comment type="catalytic activity">
    <reaction evidence="1">
        <text>a triacylglycerol + H2O = a diacylglycerol + a fatty acid + H(+)</text>
        <dbReference type="Rhea" id="RHEA:12044"/>
        <dbReference type="ChEBI" id="CHEBI:15377"/>
        <dbReference type="ChEBI" id="CHEBI:15378"/>
        <dbReference type="ChEBI" id="CHEBI:17855"/>
        <dbReference type="ChEBI" id="CHEBI:18035"/>
        <dbReference type="ChEBI" id="CHEBI:28868"/>
        <dbReference type="EC" id="3.1.1.3"/>
    </reaction>
</comment>
<evidence type="ECO:0000313" key="7">
    <source>
        <dbReference type="EMBL" id="KAG7575348.1"/>
    </source>
</evidence>
<dbReference type="PANTHER" id="PTHR34853:SF1">
    <property type="entry name" value="LIPASE 5"/>
    <property type="match status" value="1"/>
</dbReference>
<feature type="signal peptide" evidence="6">
    <location>
        <begin position="1"/>
        <end position="16"/>
    </location>
</feature>
<dbReference type="EMBL" id="JABELV010000004">
    <property type="protein sequence ID" value="KAG7575348.1"/>
    <property type="molecule type" value="Genomic_DNA"/>
</dbReference>
<dbReference type="GO" id="GO:0004806">
    <property type="term" value="F:triacylglycerol lipase activity"/>
    <property type="evidence" value="ECO:0007669"/>
    <property type="project" value="UniProtKB-UniRule"/>
</dbReference>
<evidence type="ECO:0000256" key="4">
    <source>
        <dbReference type="ARBA" id="ARBA00022963"/>
    </source>
</evidence>